<comment type="caution">
    <text evidence="5">The sequence shown here is derived from an EMBL/GenBank/DDBJ whole genome shotgun (WGS) entry which is preliminary data.</text>
</comment>
<gene>
    <name evidence="5" type="ORF">ABDJ85_15095</name>
</gene>
<name>A0ABV0G4Z6_9BURK</name>
<evidence type="ECO:0000256" key="2">
    <source>
        <dbReference type="ARBA" id="ARBA00023002"/>
    </source>
</evidence>
<dbReference type="Proteomes" id="UP001495147">
    <property type="component" value="Unassembled WGS sequence"/>
</dbReference>
<organism evidence="5 6">
    <name type="scientific">Roseateles paludis</name>
    <dbReference type="NCBI Taxonomy" id="3145238"/>
    <lineage>
        <taxon>Bacteria</taxon>
        <taxon>Pseudomonadati</taxon>
        <taxon>Pseudomonadota</taxon>
        <taxon>Betaproteobacteria</taxon>
        <taxon>Burkholderiales</taxon>
        <taxon>Sphaerotilaceae</taxon>
        <taxon>Roseateles</taxon>
    </lineage>
</organism>
<dbReference type="PANTHER" id="PTHR13847:SF280">
    <property type="entry name" value="D-AMINO ACID DEHYDROGENASE"/>
    <property type="match status" value="1"/>
</dbReference>
<comment type="similarity">
    <text evidence="1">Belongs to the DadA oxidoreductase family.</text>
</comment>
<reference evidence="5 6" key="1">
    <citation type="submission" date="2024-05" db="EMBL/GenBank/DDBJ databases">
        <title>Roseateles sp. DJS-2-20 16S ribosomal RNA gene Genome sequencing and assembly.</title>
        <authorList>
            <person name="Woo H."/>
        </authorList>
    </citation>
    <scope>NUCLEOTIDE SEQUENCE [LARGE SCALE GENOMIC DNA]</scope>
    <source>
        <strain evidence="5 6">DJS-2-20</strain>
    </source>
</reference>
<evidence type="ECO:0000256" key="1">
    <source>
        <dbReference type="ARBA" id="ARBA00009410"/>
    </source>
</evidence>
<evidence type="ECO:0000313" key="5">
    <source>
        <dbReference type="EMBL" id="MEO3692804.1"/>
    </source>
</evidence>
<dbReference type="Pfam" id="PF01266">
    <property type="entry name" value="DAO"/>
    <property type="match status" value="1"/>
</dbReference>
<dbReference type="EMBL" id="JBDPZD010000004">
    <property type="protein sequence ID" value="MEO3692804.1"/>
    <property type="molecule type" value="Genomic_DNA"/>
</dbReference>
<keyword evidence="2" id="KW-0560">Oxidoreductase</keyword>
<dbReference type="InterPro" id="IPR036188">
    <property type="entry name" value="FAD/NAD-bd_sf"/>
</dbReference>
<feature type="region of interest" description="Disordered" evidence="3">
    <location>
        <begin position="213"/>
        <end position="245"/>
    </location>
</feature>
<keyword evidence="6" id="KW-1185">Reference proteome</keyword>
<dbReference type="RefSeq" id="WP_347705619.1">
    <property type="nucleotide sequence ID" value="NZ_JBDPZD010000004.1"/>
</dbReference>
<evidence type="ECO:0000256" key="3">
    <source>
        <dbReference type="SAM" id="MobiDB-lite"/>
    </source>
</evidence>
<dbReference type="PANTHER" id="PTHR13847">
    <property type="entry name" value="SARCOSINE DEHYDROGENASE-RELATED"/>
    <property type="match status" value="1"/>
</dbReference>
<accession>A0ABV0G4Z6</accession>
<dbReference type="InterPro" id="IPR006076">
    <property type="entry name" value="FAD-dep_OxRdtase"/>
</dbReference>
<dbReference type="Gene3D" id="3.30.9.10">
    <property type="entry name" value="D-Amino Acid Oxidase, subunit A, domain 2"/>
    <property type="match status" value="2"/>
</dbReference>
<feature type="domain" description="FAD dependent oxidoreductase" evidence="4">
    <location>
        <begin position="10"/>
        <end position="405"/>
    </location>
</feature>
<dbReference type="SUPFAM" id="SSF51905">
    <property type="entry name" value="FAD/NAD(P)-binding domain"/>
    <property type="match status" value="1"/>
</dbReference>
<dbReference type="Gene3D" id="3.50.50.60">
    <property type="entry name" value="FAD/NAD(P)-binding domain"/>
    <property type="match status" value="3"/>
</dbReference>
<evidence type="ECO:0000313" key="6">
    <source>
        <dbReference type="Proteomes" id="UP001495147"/>
    </source>
</evidence>
<proteinExistence type="inferred from homology"/>
<evidence type="ECO:0000259" key="4">
    <source>
        <dbReference type="Pfam" id="PF01266"/>
    </source>
</evidence>
<sequence length="425" mass="44330">MSGALASGQRVAVVGAGLAGVCTAWELAQRGCAVTVFERSGSIAERASFAGAAVTLPAAPGLLPAQPKSSLAWRWQQWRANRQGSGGFPAAWTALSLAGLETLASLRRELSLEDESHPGLLVLAASSSEHKALEAHASAWAELGVAATWLNAESARRLEPGLARDAKLAGALAVAAAGAGNGRLFAQALRGHAQRAGVNFRFHTTVEGLAGGTPVQLRHRYDPPPEPATGVRQRRDAADTLSAPPGEQVEDFEAVVLCAGSEGLRLAGLTTPMALWRELSVTLPLRVLEAHPELGPQSAVIDAARGCAIARIGQRVRVAGRHALVSASERAPGPEDFELLHRALQAWFPGSGQHAQAVHWHGVRAVVPDGAPLLGRTAQTGIWLHNAATDWGWGFACGAAAYLADSIVGRTSAVDAAALDVQRLR</sequence>
<protein>
    <submittedName>
        <fullName evidence="5">FAD-dependent oxidoreductase</fullName>
    </submittedName>
</protein>